<evidence type="ECO:0000256" key="6">
    <source>
        <dbReference type="ARBA" id="ARBA00022842"/>
    </source>
</evidence>
<evidence type="ECO:0000313" key="9">
    <source>
        <dbReference type="EMBL" id="KAI5076656.1"/>
    </source>
</evidence>
<dbReference type="SUPFAM" id="SSF81631">
    <property type="entry name" value="PAP/OAS1 substrate-binding domain"/>
    <property type="match status" value="1"/>
</dbReference>
<name>A0A9D4UZE6_ADICA</name>
<evidence type="ECO:0000256" key="3">
    <source>
        <dbReference type="ARBA" id="ARBA00012388"/>
    </source>
</evidence>
<dbReference type="Pfam" id="PF22600">
    <property type="entry name" value="MTPAP-like_central"/>
    <property type="match status" value="1"/>
</dbReference>
<dbReference type="EMBL" id="JABFUD020000008">
    <property type="protein sequence ID" value="KAI5076656.1"/>
    <property type="molecule type" value="Genomic_DNA"/>
</dbReference>
<feature type="domain" description="Poly(A) RNA polymerase mitochondrial-like central palm" evidence="8">
    <location>
        <begin position="26"/>
        <end position="153"/>
    </location>
</feature>
<dbReference type="Pfam" id="PF03828">
    <property type="entry name" value="PAP_assoc"/>
    <property type="match status" value="1"/>
</dbReference>
<organism evidence="9 10">
    <name type="scientific">Adiantum capillus-veneris</name>
    <name type="common">Maidenhair fern</name>
    <dbReference type="NCBI Taxonomy" id="13818"/>
    <lineage>
        <taxon>Eukaryota</taxon>
        <taxon>Viridiplantae</taxon>
        <taxon>Streptophyta</taxon>
        <taxon>Embryophyta</taxon>
        <taxon>Tracheophyta</taxon>
        <taxon>Polypodiopsida</taxon>
        <taxon>Polypodiidae</taxon>
        <taxon>Polypodiales</taxon>
        <taxon>Pteridineae</taxon>
        <taxon>Pteridaceae</taxon>
        <taxon>Vittarioideae</taxon>
        <taxon>Adiantum</taxon>
    </lineage>
</organism>
<dbReference type="GO" id="GO:0046872">
    <property type="term" value="F:metal ion binding"/>
    <property type="evidence" value="ECO:0007669"/>
    <property type="project" value="UniProtKB-KW"/>
</dbReference>
<dbReference type="InterPro" id="IPR002058">
    <property type="entry name" value="PAP_assoc"/>
</dbReference>
<dbReference type="Proteomes" id="UP000886520">
    <property type="component" value="Chromosome 8"/>
</dbReference>
<feature type="domain" description="PAP-associated" evidence="7">
    <location>
        <begin position="215"/>
        <end position="271"/>
    </location>
</feature>
<dbReference type="GO" id="GO:0031123">
    <property type="term" value="P:RNA 3'-end processing"/>
    <property type="evidence" value="ECO:0007669"/>
    <property type="project" value="TreeGrafter"/>
</dbReference>
<reference evidence="9" key="1">
    <citation type="submission" date="2021-01" db="EMBL/GenBank/DDBJ databases">
        <title>Adiantum capillus-veneris genome.</title>
        <authorList>
            <person name="Fang Y."/>
            <person name="Liao Q."/>
        </authorList>
    </citation>
    <scope>NUCLEOTIDE SEQUENCE</scope>
    <source>
        <strain evidence="9">H3</strain>
        <tissue evidence="9">Leaf</tissue>
    </source>
</reference>
<comment type="cofactor">
    <cofactor evidence="1">
        <name>Mn(2+)</name>
        <dbReference type="ChEBI" id="CHEBI:29035"/>
    </cofactor>
</comment>
<dbReference type="SUPFAM" id="SSF81301">
    <property type="entry name" value="Nucleotidyltransferase"/>
    <property type="match status" value="1"/>
</dbReference>
<comment type="caution">
    <text evidence="9">The sequence shown here is derived from an EMBL/GenBank/DDBJ whole genome shotgun (WGS) entry which is preliminary data.</text>
</comment>
<evidence type="ECO:0000256" key="4">
    <source>
        <dbReference type="ARBA" id="ARBA00022679"/>
    </source>
</evidence>
<dbReference type="CDD" id="cd05402">
    <property type="entry name" value="NT_PAP_TUTase"/>
    <property type="match status" value="1"/>
</dbReference>
<evidence type="ECO:0000256" key="5">
    <source>
        <dbReference type="ARBA" id="ARBA00022723"/>
    </source>
</evidence>
<dbReference type="InterPro" id="IPR043519">
    <property type="entry name" value="NT_sf"/>
</dbReference>
<dbReference type="GO" id="GO:0003729">
    <property type="term" value="F:mRNA binding"/>
    <property type="evidence" value="ECO:0007669"/>
    <property type="project" value="TreeGrafter"/>
</dbReference>
<dbReference type="GO" id="GO:0005730">
    <property type="term" value="C:nucleolus"/>
    <property type="evidence" value="ECO:0007669"/>
    <property type="project" value="TreeGrafter"/>
</dbReference>
<keyword evidence="6" id="KW-0460">Magnesium</keyword>
<evidence type="ECO:0000256" key="1">
    <source>
        <dbReference type="ARBA" id="ARBA00001936"/>
    </source>
</evidence>
<dbReference type="InterPro" id="IPR054708">
    <property type="entry name" value="MTPAP-like_central"/>
</dbReference>
<dbReference type="GO" id="GO:0031499">
    <property type="term" value="C:TRAMP complex"/>
    <property type="evidence" value="ECO:0007669"/>
    <property type="project" value="TreeGrafter"/>
</dbReference>
<keyword evidence="10" id="KW-1185">Reference proteome</keyword>
<dbReference type="PANTHER" id="PTHR23092">
    <property type="entry name" value="POLY(A) RNA POLYMERASE"/>
    <property type="match status" value="1"/>
</dbReference>
<dbReference type="Gene3D" id="1.10.1410.10">
    <property type="match status" value="1"/>
</dbReference>
<dbReference type="GO" id="GO:0043634">
    <property type="term" value="P:polyadenylation-dependent ncRNA catabolic process"/>
    <property type="evidence" value="ECO:0007669"/>
    <property type="project" value="TreeGrafter"/>
</dbReference>
<keyword evidence="4" id="KW-0808">Transferase</keyword>
<sequence length="325" mass="36842">MSDTPWFKEPPLWTCSQRDDGRMTQLHQELEEFYEQARPKQKDAEIRAHALERVKLAIRAFWPSCEVKVFGSFSTGLYLPKVSDIDIVILGSPSGTEHFRALGAALRSSGIARHVDFIGRAKVPILKFREDRSGIHFDVSFSLNQELRAAELISSSLASYPCLAPLYLFLKAYVQLKQLNEVYHTGGLNSYTLFVMLYTFLQSHPNGCQALSESGFLLAGFFHFYGVCLKVQEYGISCVSGARFFLKSQRGFMDVWKPYLLAVEDPFRPTNDIGKNSFNFPKIQATFKESYELLMFSHYNSGPFPLLNAILPLQSSGMRLILSKT</sequence>
<dbReference type="FunFam" id="3.30.460.10:FF:000006">
    <property type="entry name" value="non-canonical poly(A) RNA polymerase PAPD5"/>
    <property type="match status" value="1"/>
</dbReference>
<dbReference type="EC" id="2.7.7.19" evidence="3"/>
<evidence type="ECO:0000313" key="10">
    <source>
        <dbReference type="Proteomes" id="UP000886520"/>
    </source>
</evidence>
<accession>A0A9D4UZE6</accession>
<evidence type="ECO:0000259" key="8">
    <source>
        <dbReference type="Pfam" id="PF22600"/>
    </source>
</evidence>
<dbReference type="Gene3D" id="3.30.460.10">
    <property type="entry name" value="Beta Polymerase, domain 2"/>
    <property type="match status" value="1"/>
</dbReference>
<dbReference type="AlphaFoldDB" id="A0A9D4UZE6"/>
<proteinExistence type="inferred from homology"/>
<dbReference type="InterPro" id="IPR045862">
    <property type="entry name" value="Trf4-like"/>
</dbReference>
<keyword evidence="5" id="KW-0479">Metal-binding</keyword>
<gene>
    <name evidence="9" type="ORF">GOP47_0008721</name>
</gene>
<dbReference type="OrthoDB" id="273917at2759"/>
<protein>
    <recommendedName>
        <fullName evidence="3">polynucleotide adenylyltransferase</fullName>
        <ecNumber evidence="3">2.7.7.19</ecNumber>
    </recommendedName>
</protein>
<evidence type="ECO:0000259" key="7">
    <source>
        <dbReference type="Pfam" id="PF03828"/>
    </source>
</evidence>
<evidence type="ECO:0000256" key="2">
    <source>
        <dbReference type="ARBA" id="ARBA00008593"/>
    </source>
</evidence>
<dbReference type="PANTHER" id="PTHR23092:SF15">
    <property type="entry name" value="INACTIVE NON-CANONICAL POLY(A) RNA POLYMERASE PROTEIN TRF4-2-RELATED"/>
    <property type="match status" value="1"/>
</dbReference>
<dbReference type="GO" id="GO:1990817">
    <property type="term" value="F:poly(A) RNA polymerase activity"/>
    <property type="evidence" value="ECO:0007669"/>
    <property type="project" value="UniProtKB-EC"/>
</dbReference>
<comment type="similarity">
    <text evidence="2">Belongs to the DNA polymerase type-B-like family.</text>
</comment>